<dbReference type="Proteomes" id="UP000774617">
    <property type="component" value="Unassembled WGS sequence"/>
</dbReference>
<dbReference type="Pfam" id="PF14033">
    <property type="entry name" value="DUF4246"/>
    <property type="match status" value="1"/>
</dbReference>
<sequence length="166" mass="19289">MLTPDKPRHAGGSWHVKGQLNERYYGCGNITESHLAFQQRIERGHINSHSYEQDNYGGIEFVYGVVFHDVTAILASFLVGPWQRVLPTENVASQQKEWWTNELRENSARSMLPEELAKRVLDKVGCSPMDMYEEKKLRRELMEERKEVQMALQEVIEGASFNLYEQ</sequence>
<comment type="caution">
    <text evidence="2">The sequence shown here is derived from an EMBL/GenBank/DDBJ whole genome shotgun (WGS) entry which is preliminary data.</text>
</comment>
<name>A0ABQ8G1C1_9PEZI</name>
<evidence type="ECO:0000313" key="3">
    <source>
        <dbReference type="Proteomes" id="UP000774617"/>
    </source>
</evidence>
<evidence type="ECO:0000259" key="1">
    <source>
        <dbReference type="Pfam" id="PF14033"/>
    </source>
</evidence>
<dbReference type="InterPro" id="IPR049192">
    <property type="entry name" value="DUF4246_C"/>
</dbReference>
<dbReference type="EMBL" id="JAGTJR010000027">
    <property type="protein sequence ID" value="KAH7042047.1"/>
    <property type="molecule type" value="Genomic_DNA"/>
</dbReference>
<dbReference type="PANTHER" id="PTHR33119">
    <property type="entry name" value="IFI3P"/>
    <property type="match status" value="1"/>
</dbReference>
<dbReference type="PANTHER" id="PTHR33119:SF1">
    <property type="entry name" value="FE2OG DIOXYGENASE DOMAIN-CONTAINING PROTEIN"/>
    <property type="match status" value="1"/>
</dbReference>
<organism evidence="2 3">
    <name type="scientific">Macrophomina phaseolina</name>
    <dbReference type="NCBI Taxonomy" id="35725"/>
    <lineage>
        <taxon>Eukaryota</taxon>
        <taxon>Fungi</taxon>
        <taxon>Dikarya</taxon>
        <taxon>Ascomycota</taxon>
        <taxon>Pezizomycotina</taxon>
        <taxon>Dothideomycetes</taxon>
        <taxon>Dothideomycetes incertae sedis</taxon>
        <taxon>Botryosphaeriales</taxon>
        <taxon>Botryosphaeriaceae</taxon>
        <taxon>Macrophomina</taxon>
    </lineage>
</organism>
<gene>
    <name evidence="2" type="ORF">B0J12DRAFT_712718</name>
</gene>
<proteinExistence type="predicted"/>
<keyword evidence="3" id="KW-1185">Reference proteome</keyword>
<reference evidence="2 3" key="1">
    <citation type="journal article" date="2021" name="Nat. Commun.">
        <title>Genetic determinants of endophytism in the Arabidopsis root mycobiome.</title>
        <authorList>
            <person name="Mesny F."/>
            <person name="Miyauchi S."/>
            <person name="Thiergart T."/>
            <person name="Pickel B."/>
            <person name="Atanasova L."/>
            <person name="Karlsson M."/>
            <person name="Huettel B."/>
            <person name="Barry K.W."/>
            <person name="Haridas S."/>
            <person name="Chen C."/>
            <person name="Bauer D."/>
            <person name="Andreopoulos W."/>
            <person name="Pangilinan J."/>
            <person name="LaButti K."/>
            <person name="Riley R."/>
            <person name="Lipzen A."/>
            <person name="Clum A."/>
            <person name="Drula E."/>
            <person name="Henrissat B."/>
            <person name="Kohler A."/>
            <person name="Grigoriev I.V."/>
            <person name="Martin F.M."/>
            <person name="Hacquard S."/>
        </authorList>
    </citation>
    <scope>NUCLEOTIDE SEQUENCE [LARGE SCALE GENOMIC DNA]</scope>
    <source>
        <strain evidence="2 3">MPI-SDFR-AT-0080</strain>
    </source>
</reference>
<protein>
    <recommendedName>
        <fullName evidence="1">DUF4246 domain-containing protein</fullName>
    </recommendedName>
</protein>
<feature type="domain" description="DUF4246" evidence="1">
    <location>
        <begin position="2"/>
        <end position="65"/>
    </location>
</feature>
<dbReference type="InterPro" id="IPR025340">
    <property type="entry name" value="DUF4246"/>
</dbReference>
<evidence type="ECO:0000313" key="2">
    <source>
        <dbReference type="EMBL" id="KAH7042047.1"/>
    </source>
</evidence>
<accession>A0ABQ8G1C1</accession>